<reference evidence="1 2" key="1">
    <citation type="journal article" date="2019" name="Sci. Rep.">
        <title>Orb-weaving spider Araneus ventricosus genome elucidates the spidroin gene catalogue.</title>
        <authorList>
            <person name="Kono N."/>
            <person name="Nakamura H."/>
            <person name="Ohtoshi R."/>
            <person name="Moran D.A.P."/>
            <person name="Shinohara A."/>
            <person name="Yoshida Y."/>
            <person name="Fujiwara M."/>
            <person name="Mori M."/>
            <person name="Tomita M."/>
            <person name="Arakawa K."/>
        </authorList>
    </citation>
    <scope>NUCLEOTIDE SEQUENCE [LARGE SCALE GENOMIC DNA]</scope>
</reference>
<accession>A0A4Y2SVS8</accession>
<organism evidence="1 2">
    <name type="scientific">Araneus ventricosus</name>
    <name type="common">Orbweaver spider</name>
    <name type="synonym">Epeira ventricosa</name>
    <dbReference type="NCBI Taxonomy" id="182803"/>
    <lineage>
        <taxon>Eukaryota</taxon>
        <taxon>Metazoa</taxon>
        <taxon>Ecdysozoa</taxon>
        <taxon>Arthropoda</taxon>
        <taxon>Chelicerata</taxon>
        <taxon>Arachnida</taxon>
        <taxon>Araneae</taxon>
        <taxon>Araneomorphae</taxon>
        <taxon>Entelegynae</taxon>
        <taxon>Araneoidea</taxon>
        <taxon>Araneidae</taxon>
        <taxon>Araneus</taxon>
    </lineage>
</organism>
<sequence>MSRLWNTLHEGKHIELLQKDGQNVKRRFNKLSMFPNSLPSLRSKLQGIEGALVPMQKHKSNKFAFIGLYCSVGRIPQDTSSMEDGRIDELSNSMLFGTRSQRRGNSGH</sequence>
<evidence type="ECO:0000313" key="1">
    <source>
        <dbReference type="EMBL" id="GBN92071.1"/>
    </source>
</evidence>
<keyword evidence="2" id="KW-1185">Reference proteome</keyword>
<dbReference type="Proteomes" id="UP000499080">
    <property type="component" value="Unassembled WGS sequence"/>
</dbReference>
<comment type="caution">
    <text evidence="1">The sequence shown here is derived from an EMBL/GenBank/DDBJ whole genome shotgun (WGS) entry which is preliminary data.</text>
</comment>
<dbReference type="AlphaFoldDB" id="A0A4Y2SVS8"/>
<proteinExistence type="predicted"/>
<evidence type="ECO:0000313" key="2">
    <source>
        <dbReference type="Proteomes" id="UP000499080"/>
    </source>
</evidence>
<gene>
    <name evidence="1" type="ORF">AVEN_183710_1</name>
</gene>
<dbReference type="EMBL" id="BGPR01024202">
    <property type="protein sequence ID" value="GBN92071.1"/>
    <property type="molecule type" value="Genomic_DNA"/>
</dbReference>
<name>A0A4Y2SVS8_ARAVE</name>
<protein>
    <submittedName>
        <fullName evidence="1">Uncharacterized protein</fullName>
    </submittedName>
</protein>